<protein>
    <submittedName>
        <fullName evidence="1">Hydrolase</fullName>
    </submittedName>
</protein>
<dbReference type="RefSeq" id="WP_034642719.1">
    <property type="nucleotide sequence ID" value="NZ_CBCSJC010000006.1"/>
</dbReference>
<dbReference type="GO" id="GO:0016787">
    <property type="term" value="F:hydrolase activity"/>
    <property type="evidence" value="ECO:0007669"/>
    <property type="project" value="UniProtKB-KW"/>
</dbReference>
<dbReference type="eggNOG" id="ENOG5032T41">
    <property type="taxonomic scope" value="Bacteria"/>
</dbReference>
<name>A0A073JTR2_9BACI</name>
<dbReference type="OrthoDB" id="2706506at2"/>
<dbReference type="STRING" id="574376.BAMA_11725"/>
<keyword evidence="1" id="KW-0378">Hydrolase</keyword>
<reference evidence="1 2" key="1">
    <citation type="submission" date="2014-06" db="EMBL/GenBank/DDBJ databases">
        <title>Draft genome sequence of Bacillus manliponensis JCM 15802 (MCCC 1A00708).</title>
        <authorList>
            <person name="Lai Q."/>
            <person name="Liu Y."/>
            <person name="Shao Z."/>
        </authorList>
    </citation>
    <scope>NUCLEOTIDE SEQUENCE [LARGE SCALE GENOMIC DNA]</scope>
    <source>
        <strain evidence="1 2">JCM 15802</strain>
    </source>
</reference>
<organism evidence="1 2">
    <name type="scientific">Bacillus manliponensis</name>
    <dbReference type="NCBI Taxonomy" id="574376"/>
    <lineage>
        <taxon>Bacteria</taxon>
        <taxon>Bacillati</taxon>
        <taxon>Bacillota</taxon>
        <taxon>Bacilli</taxon>
        <taxon>Bacillales</taxon>
        <taxon>Bacillaceae</taxon>
        <taxon>Bacillus</taxon>
        <taxon>Bacillus cereus group</taxon>
    </lineage>
</organism>
<sequence length="104" mass="12128">MEKKTYYVSIANGEISRVQSANTYSFTIQATDEEIVELRSHFDHAYEEDLGSFVRSHVPFVEYHHDSNNDRYDEQLQEAYKMIYELGDNETKELIAQMGIINGL</sequence>
<dbReference type="Proteomes" id="UP000027822">
    <property type="component" value="Unassembled WGS sequence"/>
</dbReference>
<evidence type="ECO:0000313" key="1">
    <source>
        <dbReference type="EMBL" id="KEK17632.1"/>
    </source>
</evidence>
<accession>A0A073JTR2</accession>
<proteinExistence type="predicted"/>
<evidence type="ECO:0000313" key="2">
    <source>
        <dbReference type="Proteomes" id="UP000027822"/>
    </source>
</evidence>
<dbReference type="AlphaFoldDB" id="A0A073JTR2"/>
<comment type="caution">
    <text evidence="1">The sequence shown here is derived from an EMBL/GenBank/DDBJ whole genome shotgun (WGS) entry which is preliminary data.</text>
</comment>
<dbReference type="EMBL" id="JOTN01000024">
    <property type="protein sequence ID" value="KEK17632.1"/>
    <property type="molecule type" value="Genomic_DNA"/>
</dbReference>
<gene>
    <name evidence="1" type="ORF">BAMA_11725</name>
</gene>
<keyword evidence="2" id="KW-1185">Reference proteome</keyword>